<sequence length="502" mass="55569">MEAVRRLLGVPPARTAPRVDDDHVYPLHVLDDTKMHREIFLNWILVFDDVLDAGRLHRSLARLLELGDWRKIGGRLRLKVAICLSFLPLPEDGRLEVQVPQAFTAERPAIAYSHESLDMDMKDHPIARTLPKVTKNASIQPGAPCYKSFAAPTPATLNDYLYKDIPQLSLRITSFQDATLVALSWPHTLMDVMGQEALLRAWSLVLGGRESDVQPVIGAYKDAMAAAISGYNKGEFKLRNKVLRGFSLVKFVLRLVWDKIWNPALVTQTILVPQSALTELRRQAQMDLRLGYGKPPFVSDGDILAAWLARAVASSLPRPRPMTLVHALNARTRLSSLDAPGVFIQNMVVAAHTLLSADCARGQLGQIALENRRHLMAQSTEGQVLAFLHEQLKDCKSGGNPRMLLCTDPDAVLLTFTNWSQAKLFRAADFSPAVVHTAKTALRRSGNPPGTITTHFVDVVSGSPVRMSWVGVLGKDHGDNYWLSGLLLPSVWAKVEEGFAKL</sequence>
<dbReference type="GeneID" id="87949503"/>
<gene>
    <name evidence="5" type="ORF">CDEST_13003</name>
</gene>
<dbReference type="Proteomes" id="UP001322277">
    <property type="component" value="Chromosome 8"/>
</dbReference>
<comment type="pathway">
    <text evidence="1">Secondary metabolite biosynthesis.</text>
</comment>
<keyword evidence="4" id="KW-0012">Acyltransferase</keyword>
<evidence type="ECO:0000256" key="3">
    <source>
        <dbReference type="ARBA" id="ARBA00022679"/>
    </source>
</evidence>
<dbReference type="Gene3D" id="3.30.559.10">
    <property type="entry name" value="Chloramphenicol acetyltransferase-like domain"/>
    <property type="match status" value="2"/>
</dbReference>
<name>A0AAX4IXF6_9PEZI</name>
<evidence type="ECO:0000256" key="2">
    <source>
        <dbReference type="ARBA" id="ARBA00009861"/>
    </source>
</evidence>
<dbReference type="EMBL" id="CP137312">
    <property type="protein sequence ID" value="WQF87989.1"/>
    <property type="molecule type" value="Genomic_DNA"/>
</dbReference>
<dbReference type="InterPro" id="IPR051283">
    <property type="entry name" value="Sec_Metabolite_Acyltrans"/>
</dbReference>
<evidence type="ECO:0000256" key="4">
    <source>
        <dbReference type="ARBA" id="ARBA00023315"/>
    </source>
</evidence>
<dbReference type="PANTHER" id="PTHR31896:SF69">
    <property type="entry name" value="FAMILY REGULATORY PROTEIN, PUTATIVE (AFU_ORTHOLOGUE AFUA_3G14730)-RELATED"/>
    <property type="match status" value="1"/>
</dbReference>
<keyword evidence="3" id="KW-0808">Transferase</keyword>
<dbReference type="KEGG" id="cdet:87949503"/>
<comment type="similarity">
    <text evidence="2">Belongs to the plant acyltransferase family.</text>
</comment>
<reference evidence="6" key="1">
    <citation type="journal article" date="2023" name="bioRxiv">
        <title>Complete genome of the Medicago anthracnose fungus, Colletotrichum destructivum, reveals a mini-chromosome-like region within a core chromosome.</title>
        <authorList>
            <person name="Lapalu N."/>
            <person name="Simon A."/>
            <person name="Lu A."/>
            <person name="Plaumann P.-L."/>
            <person name="Amselem J."/>
            <person name="Pigne S."/>
            <person name="Auger A."/>
            <person name="Koch C."/>
            <person name="Dallery J.-F."/>
            <person name="O'Connell R.J."/>
        </authorList>
    </citation>
    <scope>NUCLEOTIDE SEQUENCE [LARGE SCALE GENOMIC DNA]</scope>
    <source>
        <strain evidence="6">CBS 520.97</strain>
    </source>
</reference>
<evidence type="ECO:0000313" key="5">
    <source>
        <dbReference type="EMBL" id="WQF87989.1"/>
    </source>
</evidence>
<keyword evidence="6" id="KW-1185">Reference proteome</keyword>
<dbReference type="PANTHER" id="PTHR31896">
    <property type="entry name" value="FAMILY REGULATORY PROTEIN, PUTATIVE (AFU_ORTHOLOGUE AFUA_3G14730)-RELATED"/>
    <property type="match status" value="1"/>
</dbReference>
<evidence type="ECO:0000256" key="1">
    <source>
        <dbReference type="ARBA" id="ARBA00005179"/>
    </source>
</evidence>
<dbReference type="RefSeq" id="XP_062785210.1">
    <property type="nucleotide sequence ID" value="XM_062929159.1"/>
</dbReference>
<dbReference type="InterPro" id="IPR023213">
    <property type="entry name" value="CAT-like_dom_sf"/>
</dbReference>
<protein>
    <submittedName>
        <fullName evidence="5">Chloramphenicol acetyltransferase-like domain superfamily</fullName>
    </submittedName>
</protein>
<dbReference type="GO" id="GO:0016746">
    <property type="term" value="F:acyltransferase activity"/>
    <property type="evidence" value="ECO:0007669"/>
    <property type="project" value="UniProtKB-KW"/>
</dbReference>
<dbReference type="AlphaFoldDB" id="A0AAX4IXF6"/>
<proteinExistence type="inferred from homology"/>
<evidence type="ECO:0000313" key="6">
    <source>
        <dbReference type="Proteomes" id="UP001322277"/>
    </source>
</evidence>
<accession>A0AAX4IXF6</accession>
<organism evidence="5 6">
    <name type="scientific">Colletotrichum destructivum</name>
    <dbReference type="NCBI Taxonomy" id="34406"/>
    <lineage>
        <taxon>Eukaryota</taxon>
        <taxon>Fungi</taxon>
        <taxon>Dikarya</taxon>
        <taxon>Ascomycota</taxon>
        <taxon>Pezizomycotina</taxon>
        <taxon>Sordariomycetes</taxon>
        <taxon>Hypocreomycetidae</taxon>
        <taxon>Glomerellales</taxon>
        <taxon>Glomerellaceae</taxon>
        <taxon>Colletotrichum</taxon>
        <taxon>Colletotrichum destructivum species complex</taxon>
    </lineage>
</organism>